<organism evidence="1 2">
    <name type="scientific">Azospirillum brasilense</name>
    <dbReference type="NCBI Taxonomy" id="192"/>
    <lineage>
        <taxon>Bacteria</taxon>
        <taxon>Pseudomonadati</taxon>
        <taxon>Pseudomonadota</taxon>
        <taxon>Alphaproteobacteria</taxon>
        <taxon>Rhodospirillales</taxon>
        <taxon>Azospirillaceae</taxon>
        <taxon>Azospirillum</taxon>
    </lineage>
</organism>
<dbReference type="SUPFAM" id="SSF53056">
    <property type="entry name" value="beta-carbonic anhydrase, cab"/>
    <property type="match status" value="1"/>
</dbReference>
<dbReference type="GO" id="GO:0004089">
    <property type="term" value="F:carbonate dehydratase activity"/>
    <property type="evidence" value="ECO:0007669"/>
    <property type="project" value="InterPro"/>
</dbReference>
<dbReference type="GO" id="GO:0008270">
    <property type="term" value="F:zinc ion binding"/>
    <property type="evidence" value="ECO:0007669"/>
    <property type="project" value="InterPro"/>
</dbReference>
<dbReference type="InterPro" id="IPR046871">
    <property type="entry name" value="Pro_CA_2"/>
</dbReference>
<dbReference type="InterPro" id="IPR006311">
    <property type="entry name" value="TAT_signal"/>
</dbReference>
<dbReference type="InterPro" id="IPR036874">
    <property type="entry name" value="Carbonic_anhydrase_sf"/>
</dbReference>
<accession>A0A560BQR6</accession>
<dbReference type="RefSeq" id="WP_145672860.1">
    <property type="nucleotide sequence ID" value="NZ_VITF01000001.1"/>
</dbReference>
<proteinExistence type="predicted"/>
<evidence type="ECO:0008006" key="3">
    <source>
        <dbReference type="Google" id="ProtNLM"/>
    </source>
</evidence>
<comment type="caution">
    <text evidence="1">The sequence shown here is derived from an EMBL/GenBank/DDBJ whole genome shotgun (WGS) entry which is preliminary data.</text>
</comment>
<dbReference type="EMBL" id="VITF01000001">
    <property type="protein sequence ID" value="TWA74869.1"/>
    <property type="molecule type" value="Genomic_DNA"/>
</dbReference>
<reference evidence="1 2" key="1">
    <citation type="submission" date="2019-06" db="EMBL/GenBank/DDBJ databases">
        <title>Genomic Encyclopedia of Type Strains, Phase IV (KMG-V): Genome sequencing to study the core and pangenomes of soil and plant-associated prokaryotes.</title>
        <authorList>
            <person name="Whitman W."/>
        </authorList>
    </citation>
    <scope>NUCLEOTIDE SEQUENCE [LARGE SCALE GENOMIC DNA]</scope>
    <source>
        <strain evidence="1 2">BR 11796</strain>
    </source>
</reference>
<dbReference type="PROSITE" id="PS51318">
    <property type="entry name" value="TAT"/>
    <property type="match status" value="1"/>
</dbReference>
<gene>
    <name evidence="1" type="ORF">FBZ82_101889</name>
</gene>
<evidence type="ECO:0000313" key="1">
    <source>
        <dbReference type="EMBL" id="TWA74869.1"/>
    </source>
</evidence>
<dbReference type="Proteomes" id="UP000316083">
    <property type="component" value="Unassembled WGS sequence"/>
</dbReference>
<sequence length="194" mass="20951">MQYRHSSGLDLGSTCCGSPRHRSRRTFLTLAALGAGAALMAPRIVRAAGAAQPAGEVDALLLSCMDYRLIDDIGRYMDGRGLTNRYDHVILAGASLGALTDRKKAWGEAFWDHVAVAKQLHGIKRVMVMDHRDCGAYRVFLETDVAADPEKETAVHAEQLRGLGAAIKARHPDLQVELLLMALDGSVESIAESA</sequence>
<dbReference type="AlphaFoldDB" id="A0A560BQR6"/>
<protein>
    <recommendedName>
        <fullName evidence="3">Twin-arginine translocation signal domain-containing protein</fullName>
    </recommendedName>
</protein>
<evidence type="ECO:0000313" key="2">
    <source>
        <dbReference type="Proteomes" id="UP000316083"/>
    </source>
</evidence>
<name>A0A560BQR6_AZOBR</name>
<dbReference type="Pfam" id="PF20393">
    <property type="entry name" value="Pro_CA_2"/>
    <property type="match status" value="1"/>
</dbReference>
<dbReference type="Gene3D" id="3.40.1050.10">
    <property type="entry name" value="Carbonic anhydrase"/>
    <property type="match status" value="1"/>
</dbReference>